<sequence>MDNQVAKQNGGTIEEDNGDKFEVDNGGDGGQSYKDDASVGVSNKVFFMWGGDVEGDELDGADVEYGDAEGVDVEGSNLDTEKLGEGNTGDGGPGSGSAEQSVGHAPTHAGSSSGTTGLTVGLADVPSATIRPTDVPFAADNQIVGPPDVPSRAAEQSVGPVDWLFIAICNVRLLSYSENTYSTPLPRIAKMKYRVSHRFPVFPHHTRPFNHYRCFTSFTKRLRTPQARASVNSGNGNSQGDSFLVPGATVATLLMLGVLHARRMYDDKKTEEMREKGIELEFQPDVKATFLRMLPLRSISRCWGYLTSMEIPVWLRPHVYKAWARAFHSNLEEAALPLDKYASLRDFFVRTLKEGSRPIDADPQCLVSPVDGTVLRFGELKGAGAMIEQVKGFSYSVFSLLGASPFLPTTADGDVQEDHSESLTTTEKSKKSWWRVSFASPKVWDPTSSRPKRGLFYCVVYLKPGDYHRIHSPADWNILVRRHFSGRLYPLNERATRTIRNLYIENERVILEGLWQEGFMALAAVGATNIGSIELFIEPELQTNKPRKKFLYSEPPEERVYDCEGVGRMLKKGDELGAFNMGSTVVLVFQAPISKLNKGDSSQEFQFSVRCGDRIRVGEALGRWQSSRQS</sequence>
<dbReference type="PANTHER" id="PTHR10067:SF6">
    <property type="entry name" value="PHOSPHATIDYLSERINE DECARBOXYLASE PROENZYME, MITOCHONDRIAL"/>
    <property type="match status" value="1"/>
</dbReference>
<feature type="modified residue" description="Pyruvic acid (Ser); by autocatalysis" evidence="12">
    <location>
        <position position="583"/>
    </location>
</feature>
<evidence type="ECO:0000256" key="10">
    <source>
        <dbReference type="ARBA" id="ARBA00023264"/>
    </source>
</evidence>
<keyword evidence="7 12" id="KW-0472">Membrane</keyword>
<keyword evidence="6 12" id="KW-0443">Lipid metabolism</keyword>
<accession>A0AAN9PRG5</accession>
<feature type="compositionally biased region" description="Polar residues" evidence="13">
    <location>
        <begin position="1"/>
        <end position="11"/>
    </location>
</feature>
<keyword evidence="11 12" id="KW-0670">Pyruvate</keyword>
<evidence type="ECO:0000256" key="9">
    <source>
        <dbReference type="ARBA" id="ARBA00023239"/>
    </source>
</evidence>
<feature type="site" description="Cleavage (non-hydrolytic); by autocatalysis" evidence="12">
    <location>
        <begin position="582"/>
        <end position="583"/>
    </location>
</feature>
<keyword evidence="2 12" id="KW-0444">Lipid biosynthesis</keyword>
<evidence type="ECO:0000313" key="14">
    <source>
        <dbReference type="EMBL" id="KAK7307776.1"/>
    </source>
</evidence>
<dbReference type="InterPro" id="IPR033177">
    <property type="entry name" value="PSD-B"/>
</dbReference>
<keyword evidence="15" id="KW-1185">Reference proteome</keyword>
<keyword evidence="8 12" id="KW-0594">Phospholipid biosynthesis</keyword>
<keyword evidence="12" id="KW-0496">Mitochondrion</keyword>
<feature type="active site" description="Charge relay system; for autoendoproteolytic cleavage activity" evidence="12">
    <location>
        <position position="471"/>
    </location>
</feature>
<dbReference type="GO" id="GO:0006646">
    <property type="term" value="P:phosphatidylethanolamine biosynthetic process"/>
    <property type="evidence" value="ECO:0007669"/>
    <property type="project" value="UniProtKB-UniRule"/>
</dbReference>
<evidence type="ECO:0000256" key="8">
    <source>
        <dbReference type="ARBA" id="ARBA00023209"/>
    </source>
</evidence>
<evidence type="ECO:0000256" key="3">
    <source>
        <dbReference type="ARBA" id="ARBA00022692"/>
    </source>
</evidence>
<feature type="chain" id="PRO_5042653313" description="Phosphatidylserine decarboxylase 1 beta chain" evidence="12">
    <location>
        <begin position="1"/>
        <end position="582"/>
    </location>
</feature>
<comment type="pathway">
    <text evidence="12">Phospholipid metabolism; phosphatidylethanolamine biosynthesis; phosphatidylethanolamine from CDP-diacylglycerol: step 2/2.</text>
</comment>
<feature type="active site" description="Charge relay system; for autoendoproteolytic cleavage activity" evidence="12">
    <location>
        <position position="583"/>
    </location>
</feature>
<evidence type="ECO:0000256" key="5">
    <source>
        <dbReference type="ARBA" id="ARBA00022989"/>
    </source>
</evidence>
<feature type="compositionally biased region" description="Gly residues" evidence="13">
    <location>
        <begin position="86"/>
        <end position="95"/>
    </location>
</feature>
<feature type="topological domain" description="Mitochondrial intermembrane" evidence="12">
    <location>
        <begin position="266"/>
        <end position="630"/>
    </location>
</feature>
<dbReference type="HAMAP" id="MF_03208">
    <property type="entry name" value="PS_decarb_PSD_B_type1_euk"/>
    <property type="match status" value="1"/>
</dbReference>
<dbReference type="EC" id="4.1.1.65" evidence="12"/>
<keyword evidence="5 12" id="KW-1133">Transmembrane helix</keyword>
<dbReference type="GO" id="GO:0004609">
    <property type="term" value="F:phosphatidylserine decarboxylase activity"/>
    <property type="evidence" value="ECO:0007669"/>
    <property type="project" value="UniProtKB-UniRule"/>
</dbReference>
<dbReference type="GO" id="GO:0016540">
    <property type="term" value="P:protein autoprocessing"/>
    <property type="evidence" value="ECO:0007669"/>
    <property type="project" value="UniProtKB-UniRule"/>
</dbReference>
<evidence type="ECO:0000313" key="15">
    <source>
        <dbReference type="Proteomes" id="UP001367508"/>
    </source>
</evidence>
<evidence type="ECO:0000256" key="1">
    <source>
        <dbReference type="ARBA" id="ARBA00005189"/>
    </source>
</evidence>
<comment type="caution">
    <text evidence="14">The sequence shown here is derived from an EMBL/GenBank/DDBJ whole genome shotgun (WGS) entry which is preliminary data.</text>
</comment>
<keyword evidence="12" id="KW-0999">Mitochondrion inner membrane</keyword>
<feature type="active site" description="Charge relay system; for autoendoproteolytic cleavage activity" evidence="12">
    <location>
        <position position="371"/>
    </location>
</feature>
<dbReference type="PANTHER" id="PTHR10067">
    <property type="entry name" value="PHOSPHATIDYLSERINE DECARBOXYLASE"/>
    <property type="match status" value="1"/>
</dbReference>
<comment type="subcellular location">
    <molecule>Phosphatidylserine decarboxylase 1 beta chain</molecule>
    <subcellularLocation>
        <location evidence="12">Mitochondrion inner membrane</location>
        <topology evidence="12">Single-pass membrane protein</topology>
        <orientation evidence="12">Intermembrane side</orientation>
    </subcellularLocation>
</comment>
<dbReference type="InterPro" id="IPR033661">
    <property type="entry name" value="PSD_type1_euk"/>
</dbReference>
<name>A0AAN9PRG5_CANGL</name>
<evidence type="ECO:0000256" key="4">
    <source>
        <dbReference type="ARBA" id="ARBA00022793"/>
    </source>
</evidence>
<feature type="topological domain" description="Mitochondrial matrix" evidence="12">
    <location>
        <begin position="1"/>
        <end position="246"/>
    </location>
</feature>
<comment type="catalytic activity">
    <reaction evidence="12">
        <text>a 1,2-diacyl-sn-glycero-3-phospho-L-serine + H(+) = a 1,2-diacyl-sn-glycero-3-phosphoethanolamine + CO2</text>
        <dbReference type="Rhea" id="RHEA:20828"/>
        <dbReference type="ChEBI" id="CHEBI:15378"/>
        <dbReference type="ChEBI" id="CHEBI:16526"/>
        <dbReference type="ChEBI" id="CHEBI:57262"/>
        <dbReference type="ChEBI" id="CHEBI:64612"/>
        <dbReference type="EC" id="4.1.1.65"/>
    </reaction>
</comment>
<keyword evidence="10 12" id="KW-1208">Phospholipid metabolism</keyword>
<feature type="active site" description="Schiff-base intermediate with substrate; via pyruvic acid; for decarboxylase activity" evidence="12">
    <location>
        <position position="583"/>
    </location>
</feature>
<comment type="cofactor">
    <cofactor evidence="12">
        <name>pyruvate</name>
        <dbReference type="ChEBI" id="CHEBI:15361"/>
    </cofactor>
    <text evidence="12">Binds 1 pyruvoyl group covalently per subunit.</text>
</comment>
<evidence type="ECO:0000256" key="13">
    <source>
        <dbReference type="SAM" id="MobiDB-lite"/>
    </source>
</evidence>
<comment type="subcellular location">
    <molecule>Phosphatidylserine decarboxylase 1 alpha chain</molecule>
    <subcellularLocation>
        <location evidence="12">Mitochondrion inner membrane</location>
        <topology evidence="12">Peripheral membrane protein</topology>
        <orientation evidence="12">Intermembrane side</orientation>
    </subcellularLocation>
    <text evidence="12">Anchored to the mitochondrial inner membrane through its interaction with the integral membrane beta chain.</text>
</comment>
<evidence type="ECO:0000256" key="2">
    <source>
        <dbReference type="ARBA" id="ARBA00022516"/>
    </source>
</evidence>
<dbReference type="AlphaFoldDB" id="A0AAN9PRG5"/>
<evidence type="ECO:0000256" key="11">
    <source>
        <dbReference type="ARBA" id="ARBA00023317"/>
    </source>
</evidence>
<comment type="PTM">
    <text evidence="12">Is synthesized initially as an inactive proenzyme. Formation of the active enzyme involves a self-maturation process in which the active site pyruvoyl group is generated from an internal serine residue via an autocatalytic post-translational modification. Two non-identical subunits are generated from the proenzyme in this reaction, and the pyruvate is formed at the N-terminus of the alpha chain, which is derived from the carboxyl end of the proenzyme. The autoendoproteolytic cleavage occurs by a canonical serine protease mechanism, in which the side chain hydroxyl group of the serine supplies its oxygen atom to form the C-terminus of the beta chain, while the remainder of the serine residue undergoes an oxidative deamination to produce ammonia and the pyruvoyl prosthetic group on the alpha chain. During this reaction, the Ser that is part of the protease active site of the proenzyme becomes the pyruvoyl prosthetic group, which constitutes an essential element of the active site of the mature decarboxylase.</text>
</comment>
<dbReference type="EMBL" id="JAYMYQ010000010">
    <property type="protein sequence ID" value="KAK7307776.1"/>
    <property type="molecule type" value="Genomic_DNA"/>
</dbReference>
<dbReference type="NCBIfam" id="TIGR00163">
    <property type="entry name" value="PS_decarb"/>
    <property type="match status" value="1"/>
</dbReference>
<keyword evidence="12" id="KW-0865">Zymogen</keyword>
<keyword evidence="4 12" id="KW-0210">Decarboxylase</keyword>
<comment type="function">
    <text evidence="12">Catalyzes the formation of phosphatidylethanolamine (PtdEtn) from phosphatidylserine (PtdSer). Plays a central role in phospholipid metabolism and in the interorganelle trafficking of phosphatidylserine.</text>
</comment>
<comment type="pathway">
    <text evidence="1">Lipid metabolism.</text>
</comment>
<dbReference type="InterPro" id="IPR003817">
    <property type="entry name" value="PS_Dcarbxylase"/>
</dbReference>
<evidence type="ECO:0000256" key="6">
    <source>
        <dbReference type="ARBA" id="ARBA00023098"/>
    </source>
</evidence>
<keyword evidence="3 12" id="KW-0812">Transmembrane</keyword>
<organism evidence="14 15">
    <name type="scientific">Canavalia gladiata</name>
    <name type="common">Sword bean</name>
    <name type="synonym">Dolichos gladiatus</name>
    <dbReference type="NCBI Taxonomy" id="3824"/>
    <lineage>
        <taxon>Eukaryota</taxon>
        <taxon>Viridiplantae</taxon>
        <taxon>Streptophyta</taxon>
        <taxon>Embryophyta</taxon>
        <taxon>Tracheophyta</taxon>
        <taxon>Spermatophyta</taxon>
        <taxon>Magnoliopsida</taxon>
        <taxon>eudicotyledons</taxon>
        <taxon>Gunneridae</taxon>
        <taxon>Pentapetalae</taxon>
        <taxon>rosids</taxon>
        <taxon>fabids</taxon>
        <taxon>Fabales</taxon>
        <taxon>Fabaceae</taxon>
        <taxon>Papilionoideae</taxon>
        <taxon>50 kb inversion clade</taxon>
        <taxon>NPAAA clade</taxon>
        <taxon>indigoferoid/millettioid clade</taxon>
        <taxon>Phaseoleae</taxon>
        <taxon>Canavalia</taxon>
    </lineage>
</organism>
<reference evidence="14 15" key="1">
    <citation type="submission" date="2024-01" db="EMBL/GenBank/DDBJ databases">
        <title>The genomes of 5 underutilized Papilionoideae crops provide insights into root nodulation and disease resistanc.</title>
        <authorList>
            <person name="Jiang F."/>
        </authorList>
    </citation>
    <scope>NUCLEOTIDE SEQUENCE [LARGE SCALE GENOMIC DNA]</scope>
    <source>
        <strain evidence="14">LVBAO_FW01</strain>
        <tissue evidence="14">Leaves</tissue>
    </source>
</reference>
<feature type="region of interest" description="Disordered" evidence="13">
    <location>
        <begin position="70"/>
        <end position="120"/>
    </location>
</feature>
<feature type="chain" id="PRO_5042653312" description="Phosphatidylserine decarboxylase 1 alpha chain" evidence="12">
    <location>
        <begin position="583"/>
        <end position="630"/>
    </location>
</feature>
<comment type="similarity">
    <text evidence="12">Belongs to the phosphatidylserine decarboxylase family. PSD-B subfamily. Eukaryotic type I sub-subfamily.</text>
</comment>
<evidence type="ECO:0000256" key="12">
    <source>
        <dbReference type="HAMAP-Rule" id="MF_03208"/>
    </source>
</evidence>
<proteinExistence type="inferred from homology"/>
<dbReference type="GO" id="GO:0005743">
    <property type="term" value="C:mitochondrial inner membrane"/>
    <property type="evidence" value="ECO:0007669"/>
    <property type="project" value="UniProtKB-SubCell"/>
</dbReference>
<dbReference type="Pfam" id="PF02666">
    <property type="entry name" value="PS_Dcarbxylase"/>
    <property type="match status" value="1"/>
</dbReference>
<protein>
    <recommendedName>
        <fullName evidence="12">Phosphatidylserine decarboxylase proenzyme 1, mitochondrial</fullName>
        <ecNumber evidence="12">4.1.1.65</ecNumber>
    </recommendedName>
    <component>
        <recommendedName>
            <fullName evidence="12">Phosphatidylserine decarboxylase 1 beta chain</fullName>
        </recommendedName>
    </component>
    <component>
        <recommendedName>
            <fullName evidence="12">Phosphatidylserine decarboxylase 1 alpha chain</fullName>
        </recommendedName>
    </component>
</protein>
<gene>
    <name evidence="14" type="ORF">VNO77_41133</name>
</gene>
<keyword evidence="9 12" id="KW-0456">Lyase</keyword>
<evidence type="ECO:0000256" key="7">
    <source>
        <dbReference type="ARBA" id="ARBA00023136"/>
    </source>
</evidence>
<dbReference type="Proteomes" id="UP001367508">
    <property type="component" value="Unassembled WGS sequence"/>
</dbReference>
<feature type="region of interest" description="Disordered" evidence="13">
    <location>
        <begin position="1"/>
        <end position="37"/>
    </location>
</feature>
<comment type="subunit">
    <text evidence="12">Heterodimer of a large membrane-associated beta subunit and a small pyruvoyl-containing alpha subunit.</text>
</comment>
<feature type="compositionally biased region" description="Low complexity" evidence="13">
    <location>
        <begin position="110"/>
        <end position="119"/>
    </location>
</feature>